<gene>
    <name evidence="6" type="ORF">ACAOBT_LOCUS9805</name>
</gene>
<dbReference type="OrthoDB" id="7776143at2759"/>
<keyword evidence="4 5" id="KW-0732">Signal</keyword>
<dbReference type="EMBL" id="CAKOFQ010006794">
    <property type="protein sequence ID" value="CAH1972084.1"/>
    <property type="molecule type" value="Genomic_DNA"/>
</dbReference>
<dbReference type="GO" id="GO:0005576">
    <property type="term" value="C:extracellular region"/>
    <property type="evidence" value="ECO:0007669"/>
    <property type="project" value="UniProtKB-SubCell"/>
</dbReference>
<evidence type="ECO:0000313" key="6">
    <source>
        <dbReference type="EMBL" id="CAH1972084.1"/>
    </source>
</evidence>
<proteinExistence type="inferred from homology"/>
<accession>A0A9P0KBT6</accession>
<dbReference type="Gene3D" id="2.120.10.30">
    <property type="entry name" value="TolB, C-terminal domain"/>
    <property type="match status" value="1"/>
</dbReference>
<keyword evidence="7" id="KW-1185">Reference proteome</keyword>
<evidence type="ECO:0000256" key="4">
    <source>
        <dbReference type="ARBA" id="ARBA00022729"/>
    </source>
</evidence>
<comment type="subcellular location">
    <subcellularLocation>
        <location evidence="1">Secreted</location>
    </subcellularLocation>
</comment>
<evidence type="ECO:0000313" key="7">
    <source>
        <dbReference type="Proteomes" id="UP001152888"/>
    </source>
</evidence>
<evidence type="ECO:0000256" key="5">
    <source>
        <dbReference type="SAM" id="SignalP"/>
    </source>
</evidence>
<comment type="caution">
    <text evidence="6">The sequence shown here is derived from an EMBL/GenBank/DDBJ whole genome shotgun (WGS) entry which is preliminary data.</text>
</comment>
<keyword evidence="3" id="KW-0964">Secreted</keyword>
<sequence length="397" mass="44818">MWILLWISQVSLWTLSSATVHLDVVNQWNYLSFDLPYHFTYASEIRLDNTVFTGLEISDDRIFIATPRLRAGVPATLSTIPRHVPPGSGPTLSAYPSWQLHGPMRGNVNCSQLISVYRMKMDSCHRLWALDSGVMDSLDEFTRICQPKLVVIDTLTDQIVRTVIFPNGVLRPSSLLTNLVVDESVQGTCDSSFIYMTDTAAPGLVVYDGLKDQAWRLSHPTMFPDPDHSDYNINGETFTLMDGVVGITHSPRLATVYYQPLATDRIYSIPTSSLTKGPPAEFESLPISLVGRKSSQGIALTCSPFDNTLYFSPLQETSVASWNPLSNQQHLLAYDSERLQFLTDMRWQPDGSVWCLSTRFQRFFLRTASSNEINLRIIRVPTHFHTLDDINNDLIYK</sequence>
<evidence type="ECO:0000256" key="1">
    <source>
        <dbReference type="ARBA" id="ARBA00004613"/>
    </source>
</evidence>
<dbReference type="Pfam" id="PF03022">
    <property type="entry name" value="MRJP"/>
    <property type="match status" value="1"/>
</dbReference>
<dbReference type="PANTHER" id="PTHR10009:SF19">
    <property type="entry name" value="RE55542P"/>
    <property type="match status" value="1"/>
</dbReference>
<dbReference type="PANTHER" id="PTHR10009">
    <property type="entry name" value="PROTEIN YELLOW-RELATED"/>
    <property type="match status" value="1"/>
</dbReference>
<feature type="signal peptide" evidence="5">
    <location>
        <begin position="1"/>
        <end position="18"/>
    </location>
</feature>
<evidence type="ECO:0000256" key="2">
    <source>
        <dbReference type="ARBA" id="ARBA00009127"/>
    </source>
</evidence>
<comment type="similarity">
    <text evidence="2">Belongs to the major royal jelly protein family.</text>
</comment>
<protein>
    <recommendedName>
        <fullName evidence="8">Bee-milk protein</fullName>
    </recommendedName>
</protein>
<dbReference type="Proteomes" id="UP001152888">
    <property type="component" value="Unassembled WGS sequence"/>
</dbReference>
<evidence type="ECO:0000256" key="3">
    <source>
        <dbReference type="ARBA" id="ARBA00022525"/>
    </source>
</evidence>
<dbReference type="InterPro" id="IPR011042">
    <property type="entry name" value="6-blade_b-propeller_TolB-like"/>
</dbReference>
<reference evidence="6" key="1">
    <citation type="submission" date="2022-03" db="EMBL/GenBank/DDBJ databases">
        <authorList>
            <person name="Sayadi A."/>
        </authorList>
    </citation>
    <scope>NUCLEOTIDE SEQUENCE</scope>
</reference>
<dbReference type="SUPFAM" id="SSF63829">
    <property type="entry name" value="Calcium-dependent phosphotriesterase"/>
    <property type="match status" value="1"/>
</dbReference>
<dbReference type="AlphaFoldDB" id="A0A9P0KBT6"/>
<dbReference type="InterPro" id="IPR017996">
    <property type="entry name" value="MRJP/yellow-related"/>
</dbReference>
<feature type="chain" id="PRO_5040403104" description="Bee-milk protein" evidence="5">
    <location>
        <begin position="19"/>
        <end position="397"/>
    </location>
</feature>
<organism evidence="6 7">
    <name type="scientific">Acanthoscelides obtectus</name>
    <name type="common">Bean weevil</name>
    <name type="synonym">Bruchus obtectus</name>
    <dbReference type="NCBI Taxonomy" id="200917"/>
    <lineage>
        <taxon>Eukaryota</taxon>
        <taxon>Metazoa</taxon>
        <taxon>Ecdysozoa</taxon>
        <taxon>Arthropoda</taxon>
        <taxon>Hexapoda</taxon>
        <taxon>Insecta</taxon>
        <taxon>Pterygota</taxon>
        <taxon>Neoptera</taxon>
        <taxon>Endopterygota</taxon>
        <taxon>Coleoptera</taxon>
        <taxon>Polyphaga</taxon>
        <taxon>Cucujiformia</taxon>
        <taxon>Chrysomeloidea</taxon>
        <taxon>Chrysomelidae</taxon>
        <taxon>Bruchinae</taxon>
        <taxon>Bruchini</taxon>
        <taxon>Acanthoscelides</taxon>
    </lineage>
</organism>
<name>A0A9P0KBT6_ACAOB</name>
<evidence type="ECO:0008006" key="8">
    <source>
        <dbReference type="Google" id="ProtNLM"/>
    </source>
</evidence>